<name>A0A383E070_9ZZZZ</name>
<dbReference type="EMBL" id="UINC01221486">
    <property type="protein sequence ID" value="SVE49840.1"/>
    <property type="molecule type" value="Genomic_DNA"/>
</dbReference>
<dbReference type="Gene3D" id="3.40.50.880">
    <property type="match status" value="1"/>
</dbReference>
<proteinExistence type="predicted"/>
<feature type="non-terminal residue" evidence="1">
    <location>
        <position position="86"/>
    </location>
</feature>
<sequence length="86" mass="9514">MADRDEWIQFSPAEGPGEKRHIVLVSGDEEYRSEEALPMLAKLLAKHHGFDCTVVFAINPDTGEIDPSCQTNIPGLHHLDSADLMV</sequence>
<organism evidence="1">
    <name type="scientific">marine metagenome</name>
    <dbReference type="NCBI Taxonomy" id="408172"/>
    <lineage>
        <taxon>unclassified sequences</taxon>
        <taxon>metagenomes</taxon>
        <taxon>ecological metagenomes</taxon>
    </lineage>
</organism>
<dbReference type="InterPro" id="IPR029062">
    <property type="entry name" value="Class_I_gatase-like"/>
</dbReference>
<dbReference type="AlphaFoldDB" id="A0A383E070"/>
<reference evidence="1" key="1">
    <citation type="submission" date="2018-05" db="EMBL/GenBank/DDBJ databases">
        <authorList>
            <person name="Lanie J.A."/>
            <person name="Ng W.-L."/>
            <person name="Kazmierczak K.M."/>
            <person name="Andrzejewski T.M."/>
            <person name="Davidsen T.M."/>
            <person name="Wayne K.J."/>
            <person name="Tettelin H."/>
            <person name="Glass J.I."/>
            <person name="Rusch D."/>
            <person name="Podicherti R."/>
            <person name="Tsui H.-C.T."/>
            <person name="Winkler M.E."/>
        </authorList>
    </citation>
    <scope>NUCLEOTIDE SEQUENCE</scope>
</reference>
<protein>
    <submittedName>
        <fullName evidence="1">Uncharacterized protein</fullName>
    </submittedName>
</protein>
<evidence type="ECO:0000313" key="1">
    <source>
        <dbReference type="EMBL" id="SVE49840.1"/>
    </source>
</evidence>
<gene>
    <name evidence="1" type="ORF">METZ01_LOCUS502694</name>
</gene>
<accession>A0A383E070</accession>